<evidence type="ECO:0000259" key="2">
    <source>
        <dbReference type="Pfam" id="PF18181"/>
    </source>
</evidence>
<comment type="caution">
    <text evidence="4">The sequence shown here is derived from an EMBL/GenBank/DDBJ whole genome shotgun (WGS) entry which is preliminary data.</text>
</comment>
<evidence type="ECO:0000313" key="5">
    <source>
        <dbReference type="Proteomes" id="UP000542674"/>
    </source>
</evidence>
<feature type="domain" description="SMODS and SLOG-associating 2TM effector" evidence="3">
    <location>
        <begin position="7"/>
        <end position="153"/>
    </location>
</feature>
<feature type="transmembrane region" description="Helical" evidence="1">
    <location>
        <begin position="182"/>
        <end position="203"/>
    </location>
</feature>
<proteinExistence type="predicted"/>
<dbReference type="NCBIfam" id="NF033634">
    <property type="entry name" value="SLATT_1"/>
    <property type="match status" value="1"/>
</dbReference>
<sequence length="284" mass="31415">MTEDALPGFFHDAEREAARAQYQTLWWSRIRLGGALLAALGGALTWKVDGFEVWAAVAVAGFCLALVTELLLAFKRPERQWYSARAVAESLKSLSWRFAVAGFPFDGADARALLRERARGIVTRYEGLHLTAENPYVTERMLTLRAAPFAERKSAYLQCRVLDQKDWYSRNARKNEDRVNQWRAVLIAGEMVAIVLAGCRAFGVWDADWSGVLAALVAGGAAWIGLKRHSSLATTYSLAARDLALIHASLVEAGEETWPAAVAEVEETIGREHALWLATRPADQ</sequence>
<feature type="transmembrane region" description="Helical" evidence="1">
    <location>
        <begin position="209"/>
        <end position="226"/>
    </location>
</feature>
<dbReference type="NCBIfam" id="NF033610">
    <property type="entry name" value="SLATT_3"/>
    <property type="match status" value="1"/>
</dbReference>
<organism evidence="4 5">
    <name type="scientific">Saccharothrix violaceirubra</name>
    <dbReference type="NCBI Taxonomy" id="413306"/>
    <lineage>
        <taxon>Bacteria</taxon>
        <taxon>Bacillati</taxon>
        <taxon>Actinomycetota</taxon>
        <taxon>Actinomycetes</taxon>
        <taxon>Pseudonocardiales</taxon>
        <taxon>Pseudonocardiaceae</taxon>
        <taxon>Saccharothrix</taxon>
    </lineage>
</organism>
<dbReference type="InterPro" id="IPR040884">
    <property type="entry name" value="SLATT_1"/>
</dbReference>
<dbReference type="Pfam" id="PF18184">
    <property type="entry name" value="SLATT_3"/>
    <property type="match status" value="1"/>
</dbReference>
<dbReference type="EMBL" id="JACHJS010000001">
    <property type="protein sequence ID" value="MBB4966964.1"/>
    <property type="molecule type" value="Genomic_DNA"/>
</dbReference>
<name>A0A7W7WX14_9PSEU</name>
<accession>A0A7W7WX14</accession>
<reference evidence="4 5" key="1">
    <citation type="submission" date="2020-08" db="EMBL/GenBank/DDBJ databases">
        <title>Sequencing the genomes of 1000 actinobacteria strains.</title>
        <authorList>
            <person name="Klenk H.-P."/>
        </authorList>
    </citation>
    <scope>NUCLEOTIDE SEQUENCE [LARGE SCALE GENOMIC DNA]</scope>
    <source>
        <strain evidence="4 5">DSM 45084</strain>
    </source>
</reference>
<keyword evidence="1" id="KW-0472">Membrane</keyword>
<evidence type="ECO:0008006" key="6">
    <source>
        <dbReference type="Google" id="ProtNLM"/>
    </source>
</evidence>
<evidence type="ECO:0000259" key="3">
    <source>
        <dbReference type="Pfam" id="PF18184"/>
    </source>
</evidence>
<feature type="transmembrane region" description="Helical" evidence="1">
    <location>
        <begin position="54"/>
        <end position="74"/>
    </location>
</feature>
<evidence type="ECO:0000313" key="4">
    <source>
        <dbReference type="EMBL" id="MBB4966964.1"/>
    </source>
</evidence>
<evidence type="ECO:0000256" key="1">
    <source>
        <dbReference type="SAM" id="Phobius"/>
    </source>
</evidence>
<dbReference type="AlphaFoldDB" id="A0A7W7WX14"/>
<keyword evidence="1" id="KW-0812">Transmembrane</keyword>
<feature type="domain" description="SMODS and SLOG-associating 2TM effector" evidence="2">
    <location>
        <begin position="156"/>
        <end position="276"/>
    </location>
</feature>
<dbReference type="Proteomes" id="UP000542674">
    <property type="component" value="Unassembled WGS sequence"/>
</dbReference>
<dbReference type="InterPro" id="IPR041116">
    <property type="entry name" value="SLATT_3"/>
</dbReference>
<keyword evidence="5" id="KW-1185">Reference proteome</keyword>
<dbReference type="Pfam" id="PF18181">
    <property type="entry name" value="SLATT_1"/>
    <property type="match status" value="1"/>
</dbReference>
<keyword evidence="1" id="KW-1133">Transmembrane helix</keyword>
<gene>
    <name evidence="4" type="ORF">F4559_004323</name>
</gene>
<dbReference type="RefSeq" id="WP_184671301.1">
    <property type="nucleotide sequence ID" value="NZ_BAABAI010000037.1"/>
</dbReference>
<protein>
    <recommendedName>
        <fullName evidence="6">DUF4231 domain-containing protein</fullName>
    </recommendedName>
</protein>